<evidence type="ECO:0000313" key="1">
    <source>
        <dbReference type="EMBL" id="MBP2412576.1"/>
    </source>
</evidence>
<sequence>MQGTLEHWDQVAFKDAESGWEALDENGWFAMMAWAAGPDNVRKTVQSDEGRIIRRTVIADGVESTRLEPFTPEDRAIVEDAINSDLESAGIPPRPSGFVWHLRIPGDWSGDSSVIDTLGARILKEQRDQQTMAALRSHIERIVAGYYTENGC</sequence>
<dbReference type="InterPro" id="IPR046000">
    <property type="entry name" value="DUF5956"/>
</dbReference>
<proteinExistence type="predicted"/>
<evidence type="ECO:0000313" key="2">
    <source>
        <dbReference type="Proteomes" id="UP000711614"/>
    </source>
</evidence>
<organism evidence="1 2">
    <name type="scientific">Arthrobacter stackebrandtii</name>
    <dbReference type="NCBI Taxonomy" id="272161"/>
    <lineage>
        <taxon>Bacteria</taxon>
        <taxon>Bacillati</taxon>
        <taxon>Actinomycetota</taxon>
        <taxon>Actinomycetes</taxon>
        <taxon>Micrococcales</taxon>
        <taxon>Micrococcaceae</taxon>
        <taxon>Arthrobacter</taxon>
    </lineage>
</organism>
<reference evidence="1 2" key="1">
    <citation type="submission" date="2021-03" db="EMBL/GenBank/DDBJ databases">
        <title>Sequencing the genomes of 1000 actinobacteria strains.</title>
        <authorList>
            <person name="Klenk H.-P."/>
        </authorList>
    </citation>
    <scope>NUCLEOTIDE SEQUENCE [LARGE SCALE GENOMIC DNA]</scope>
    <source>
        <strain evidence="1 2">DSM 16005</strain>
    </source>
</reference>
<protein>
    <submittedName>
        <fullName evidence="1">Uncharacterized protein</fullName>
    </submittedName>
</protein>
<accession>A0ABS4YUV4</accession>
<dbReference type="RefSeq" id="WP_209678803.1">
    <property type="nucleotide sequence ID" value="NZ_JAGIOI010000001.1"/>
</dbReference>
<comment type="caution">
    <text evidence="1">The sequence shown here is derived from an EMBL/GenBank/DDBJ whole genome shotgun (WGS) entry which is preliminary data.</text>
</comment>
<dbReference type="Proteomes" id="UP000711614">
    <property type="component" value="Unassembled WGS sequence"/>
</dbReference>
<gene>
    <name evidence="1" type="ORF">JOF48_001375</name>
</gene>
<name>A0ABS4YUV4_9MICC</name>
<keyword evidence="2" id="KW-1185">Reference proteome</keyword>
<dbReference type="Pfam" id="PF19381">
    <property type="entry name" value="DUF5956"/>
    <property type="match status" value="1"/>
</dbReference>
<dbReference type="EMBL" id="JAGIOI010000001">
    <property type="protein sequence ID" value="MBP2412576.1"/>
    <property type="molecule type" value="Genomic_DNA"/>
</dbReference>